<gene>
    <name evidence="4" type="ORF">Q5H93_05240</name>
</gene>
<keyword evidence="1" id="KW-0732">Signal</keyword>
<feature type="domain" description="Secretion system C-terminal sorting" evidence="2">
    <location>
        <begin position="763"/>
        <end position="830"/>
    </location>
</feature>
<comment type="caution">
    <text evidence="4">The sequence shown here is derived from an EMBL/GenBank/DDBJ whole genome shotgun (WGS) entry which is preliminary data.</text>
</comment>
<dbReference type="RefSeq" id="WP_305005445.1">
    <property type="nucleotide sequence ID" value="NZ_JAUQSY010000003.1"/>
</dbReference>
<dbReference type="InterPro" id="IPR045474">
    <property type="entry name" value="GEVED"/>
</dbReference>
<feature type="domain" description="GEVED" evidence="3">
    <location>
        <begin position="404"/>
        <end position="485"/>
    </location>
</feature>
<sequence length="834" mass="84940">MKGNLTKMMGLALSALGLTTAAEAYTPVVVTGFNHDVVANNATGSATTSTTTGLDGAGYVFMDAVYNPAGTSKLPANGIINSAATPGLMFQLASYTGNNDLRIPATGGGQTAGAGSGTFTLATPQAAGEVYFLATSGDAATNVNVTVTFSDNTTQAFTGLTVNDWFGGTPFAATGLGRVQRTVDNRENIVDNPRMYQRLLTISTANVNKLIQSITFNKTNTPGVLNVFAVTLNPVCSGTPAGGTPTASVPSACTTTPITLNLPGSSPQIGISYQWQSSPAGANTFTNLGASQTTPTYTGATQTAATDYRVTVTCAGSGLSTTSGIVSVAQSTFINCYCTPTGGNCTNEWVRGVTIGTLANTATTCTTGGYIDYSANTALTTLLAPGASYPLTVDVRLNAANSQVGAWIDFNRNGTFEASEYTAVGTGPATGFQQLNTSFTATIVVPGNASSGTTRMRIRSTNGALTAAQACTNALVGETEDYLITLAAPVPCAGTPVAGTATSSIAAACPNTPFTLDVTGLVPGVSGLTFQWQSSPAGANTFTDIAGATTQTYTVANQTAGTDYRLRVSCAAATASANSTVVTVTRAAFSACYCVPTYVSGGTGDIIREVSLNNMTSNTAAASNVAPFYHDYSSRQPATLPIPDITTGTTATVNVAFGPEAVQFSALWIDFDHSGVFEANEFFSLNTDAGSAGTAAISVVVPTTAQAGLTKMRIRGGDDAVLLPTMACGASASDYGEAEDYTVNVLLGTGTRAGHQAVALTAFPNPATSVLTVQVATAAAQATAQLTDLTGRVLQTAAVANQKATFSLSNLAAGIYLVRYSDASHSQTIKVTKQ</sequence>
<accession>A0ABT9B783</accession>
<evidence type="ECO:0000313" key="4">
    <source>
        <dbReference type="EMBL" id="MDO7874129.1"/>
    </source>
</evidence>
<organism evidence="4 5">
    <name type="scientific">Hymenobacter aranciens</name>
    <dbReference type="NCBI Taxonomy" id="3063996"/>
    <lineage>
        <taxon>Bacteria</taxon>
        <taxon>Pseudomonadati</taxon>
        <taxon>Bacteroidota</taxon>
        <taxon>Cytophagia</taxon>
        <taxon>Cytophagales</taxon>
        <taxon>Hymenobacteraceae</taxon>
        <taxon>Hymenobacter</taxon>
    </lineage>
</organism>
<reference evidence="4" key="1">
    <citation type="submission" date="2023-07" db="EMBL/GenBank/DDBJ databases">
        <authorList>
            <person name="Kim M.K."/>
        </authorList>
    </citation>
    <scope>NUCLEOTIDE SEQUENCE</scope>
    <source>
        <strain evidence="4">ASUV-10-1</strain>
    </source>
</reference>
<dbReference type="NCBIfam" id="TIGR04183">
    <property type="entry name" value="Por_Secre_tail"/>
    <property type="match status" value="1"/>
</dbReference>
<protein>
    <submittedName>
        <fullName evidence="4">GEVED domain-containing protein</fullName>
    </submittedName>
</protein>
<proteinExistence type="predicted"/>
<keyword evidence="5" id="KW-1185">Reference proteome</keyword>
<evidence type="ECO:0000259" key="3">
    <source>
        <dbReference type="Pfam" id="PF20009"/>
    </source>
</evidence>
<dbReference type="InterPro" id="IPR026444">
    <property type="entry name" value="Secre_tail"/>
</dbReference>
<dbReference type="Proteomes" id="UP001176429">
    <property type="component" value="Unassembled WGS sequence"/>
</dbReference>
<dbReference type="Pfam" id="PF18962">
    <property type="entry name" value="Por_Secre_tail"/>
    <property type="match status" value="1"/>
</dbReference>
<name>A0ABT9B783_9BACT</name>
<evidence type="ECO:0000259" key="2">
    <source>
        <dbReference type="Pfam" id="PF18962"/>
    </source>
</evidence>
<evidence type="ECO:0000256" key="1">
    <source>
        <dbReference type="SAM" id="SignalP"/>
    </source>
</evidence>
<dbReference type="EMBL" id="JAUQSY010000003">
    <property type="protein sequence ID" value="MDO7874129.1"/>
    <property type="molecule type" value="Genomic_DNA"/>
</dbReference>
<feature type="chain" id="PRO_5045998795" evidence="1">
    <location>
        <begin position="25"/>
        <end position="834"/>
    </location>
</feature>
<dbReference type="Pfam" id="PF20009">
    <property type="entry name" value="GEVED"/>
    <property type="match status" value="2"/>
</dbReference>
<evidence type="ECO:0000313" key="5">
    <source>
        <dbReference type="Proteomes" id="UP001176429"/>
    </source>
</evidence>
<feature type="signal peptide" evidence="1">
    <location>
        <begin position="1"/>
        <end position="24"/>
    </location>
</feature>
<feature type="domain" description="GEVED" evidence="3">
    <location>
        <begin position="666"/>
        <end position="744"/>
    </location>
</feature>
<dbReference type="Gene3D" id="2.60.40.2700">
    <property type="match status" value="1"/>
</dbReference>